<dbReference type="OrthoDB" id="9798172at2"/>
<dbReference type="Proteomes" id="UP000198284">
    <property type="component" value="Unassembled WGS sequence"/>
</dbReference>
<proteinExistence type="predicted"/>
<name>A0A239F4B9_9BURK</name>
<sequence length="128" mass="14414">MTSNSIPDDVRRFIVNTVPSIPHLEAMLLLRDRRQPWPVAKVAERLYTTEQKARKLLSDLVRKGIARAREGDPDAFEYAPTPAQLGAVIDGLARAYATHLVEITHLIHAKSANRAQRFADAFKWREAG</sequence>
<organism evidence="1 2">
    <name type="scientific">Noviherbaspirillum humi</name>
    <dbReference type="NCBI Taxonomy" id="1688639"/>
    <lineage>
        <taxon>Bacteria</taxon>
        <taxon>Pseudomonadati</taxon>
        <taxon>Pseudomonadota</taxon>
        <taxon>Betaproteobacteria</taxon>
        <taxon>Burkholderiales</taxon>
        <taxon>Oxalobacteraceae</taxon>
        <taxon>Noviherbaspirillum</taxon>
    </lineage>
</organism>
<accession>A0A239F4B9</accession>
<dbReference type="EMBL" id="FZOT01000003">
    <property type="protein sequence ID" value="SNS50954.1"/>
    <property type="molecule type" value="Genomic_DNA"/>
</dbReference>
<reference evidence="1 2" key="1">
    <citation type="submission" date="2017-06" db="EMBL/GenBank/DDBJ databases">
        <authorList>
            <person name="Kim H.J."/>
            <person name="Triplett B.A."/>
        </authorList>
    </citation>
    <scope>NUCLEOTIDE SEQUENCE [LARGE SCALE GENOMIC DNA]</scope>
    <source>
        <strain evidence="1 2">U15</strain>
    </source>
</reference>
<evidence type="ECO:0000313" key="2">
    <source>
        <dbReference type="Proteomes" id="UP000198284"/>
    </source>
</evidence>
<protein>
    <recommendedName>
        <fullName evidence="3">Transcriptional regulator</fullName>
    </recommendedName>
</protein>
<evidence type="ECO:0008006" key="3">
    <source>
        <dbReference type="Google" id="ProtNLM"/>
    </source>
</evidence>
<dbReference type="AlphaFoldDB" id="A0A239F4B9"/>
<keyword evidence="2" id="KW-1185">Reference proteome</keyword>
<gene>
    <name evidence="1" type="ORF">SAMN06265795_103137</name>
</gene>
<evidence type="ECO:0000313" key="1">
    <source>
        <dbReference type="EMBL" id="SNS50954.1"/>
    </source>
</evidence>